<evidence type="ECO:0000313" key="3">
    <source>
        <dbReference type="WBParaSite" id="L893_g21943.t1"/>
    </source>
</evidence>
<proteinExistence type="predicted"/>
<protein>
    <submittedName>
        <fullName evidence="3">Secreted protein</fullName>
    </submittedName>
</protein>
<evidence type="ECO:0000313" key="2">
    <source>
        <dbReference type="Proteomes" id="UP000095287"/>
    </source>
</evidence>
<accession>A0A1I7Z1S4</accession>
<keyword evidence="1" id="KW-1133">Transmembrane helix</keyword>
<name>A0A1I7Z1S4_9BILA</name>
<keyword evidence="2" id="KW-1185">Reference proteome</keyword>
<sequence length="141" mass="15856">MTLPVLIFGLAGVYIVVSLCLCALLREFGKDDGDGHAATKNAYDAYDWTIISSNKKIVTIATIAELRSPELSIKRTILYNARRWFFSKIQDLSDVPPVRFQSTTRSSWQQTRRNHPAPVVTACLLEARVTMVDVTRHCADK</sequence>
<dbReference type="Proteomes" id="UP000095287">
    <property type="component" value="Unplaced"/>
</dbReference>
<feature type="transmembrane region" description="Helical" evidence="1">
    <location>
        <begin position="6"/>
        <end position="25"/>
    </location>
</feature>
<dbReference type="AlphaFoldDB" id="A0A1I7Z1S4"/>
<keyword evidence="1" id="KW-0812">Transmembrane</keyword>
<evidence type="ECO:0000256" key="1">
    <source>
        <dbReference type="SAM" id="Phobius"/>
    </source>
</evidence>
<reference evidence="3" key="1">
    <citation type="submission" date="2016-11" db="UniProtKB">
        <authorList>
            <consortium name="WormBaseParasite"/>
        </authorList>
    </citation>
    <scope>IDENTIFICATION</scope>
</reference>
<keyword evidence="1" id="KW-0472">Membrane</keyword>
<organism evidence="2 3">
    <name type="scientific">Steinernema glaseri</name>
    <dbReference type="NCBI Taxonomy" id="37863"/>
    <lineage>
        <taxon>Eukaryota</taxon>
        <taxon>Metazoa</taxon>
        <taxon>Ecdysozoa</taxon>
        <taxon>Nematoda</taxon>
        <taxon>Chromadorea</taxon>
        <taxon>Rhabditida</taxon>
        <taxon>Tylenchina</taxon>
        <taxon>Panagrolaimomorpha</taxon>
        <taxon>Strongyloidoidea</taxon>
        <taxon>Steinernematidae</taxon>
        <taxon>Steinernema</taxon>
    </lineage>
</organism>
<dbReference type="WBParaSite" id="L893_g21943.t1">
    <property type="protein sequence ID" value="L893_g21943.t1"/>
    <property type="gene ID" value="L893_g21943"/>
</dbReference>